<keyword evidence="3" id="KW-1185">Reference proteome</keyword>
<name>A0AAV3REL4_LITER</name>
<sequence>MDEDETISTYNSKIKDIANEFAHKVTTIEEAQDLTTMRIDELIGNLTTFEMMFESSESNKKKGIALQASCEDKDEEDLAETMRIFAKNFNKILKYFNKKPYSGGNNPGVNDKRIEMGWKNSKFGALNTGFNQLNKGKGIQCKECEG</sequence>
<dbReference type="Proteomes" id="UP001454036">
    <property type="component" value="Unassembled WGS sequence"/>
</dbReference>
<evidence type="ECO:0000313" key="1">
    <source>
        <dbReference type="EMBL" id="GAA0173417.1"/>
    </source>
</evidence>
<protein>
    <recommendedName>
        <fullName evidence="4">Gag-pol polyprotein</fullName>
    </recommendedName>
</protein>
<organism evidence="1 3">
    <name type="scientific">Lithospermum erythrorhizon</name>
    <name type="common">Purple gromwell</name>
    <name type="synonym">Lithospermum officinale var. erythrorhizon</name>
    <dbReference type="NCBI Taxonomy" id="34254"/>
    <lineage>
        <taxon>Eukaryota</taxon>
        <taxon>Viridiplantae</taxon>
        <taxon>Streptophyta</taxon>
        <taxon>Embryophyta</taxon>
        <taxon>Tracheophyta</taxon>
        <taxon>Spermatophyta</taxon>
        <taxon>Magnoliopsida</taxon>
        <taxon>eudicotyledons</taxon>
        <taxon>Gunneridae</taxon>
        <taxon>Pentapetalae</taxon>
        <taxon>asterids</taxon>
        <taxon>lamiids</taxon>
        <taxon>Boraginales</taxon>
        <taxon>Boraginaceae</taxon>
        <taxon>Boraginoideae</taxon>
        <taxon>Lithospermeae</taxon>
        <taxon>Lithospermum</taxon>
    </lineage>
</organism>
<evidence type="ECO:0000313" key="2">
    <source>
        <dbReference type="EMBL" id="GAA0174621.1"/>
    </source>
</evidence>
<proteinExistence type="predicted"/>
<comment type="caution">
    <text evidence="1">The sequence shown here is derived from an EMBL/GenBank/DDBJ whole genome shotgun (WGS) entry which is preliminary data.</text>
</comment>
<dbReference type="AlphaFoldDB" id="A0AAV3REL4"/>
<accession>A0AAV3REL4</accession>
<evidence type="ECO:0000313" key="3">
    <source>
        <dbReference type="Proteomes" id="UP001454036"/>
    </source>
</evidence>
<dbReference type="EMBL" id="BAABME010026167">
    <property type="protein sequence ID" value="GAA0173417.1"/>
    <property type="molecule type" value="Genomic_DNA"/>
</dbReference>
<dbReference type="EMBL" id="BAABME010026838">
    <property type="protein sequence ID" value="GAA0174621.1"/>
    <property type="molecule type" value="Genomic_DNA"/>
</dbReference>
<gene>
    <name evidence="1" type="ORF">LIER_41519</name>
    <name evidence="2" type="ORF">LIER_41753</name>
</gene>
<reference evidence="1 3" key="1">
    <citation type="submission" date="2024-01" db="EMBL/GenBank/DDBJ databases">
        <title>The complete chloroplast genome sequence of Lithospermum erythrorhizon: insights into the phylogenetic relationship among Boraginaceae species and the maternal lineages of purple gromwells.</title>
        <authorList>
            <person name="Okada T."/>
            <person name="Watanabe K."/>
        </authorList>
    </citation>
    <scope>NUCLEOTIDE SEQUENCE [LARGE SCALE GENOMIC DNA]</scope>
</reference>
<evidence type="ECO:0008006" key="4">
    <source>
        <dbReference type="Google" id="ProtNLM"/>
    </source>
</evidence>